<organism evidence="2 3">
    <name type="scientific">Candidatus Pantoea formicae</name>
    <dbReference type="NCBI Taxonomy" id="2608355"/>
    <lineage>
        <taxon>Bacteria</taxon>
        <taxon>Pseudomonadati</taxon>
        <taxon>Pseudomonadota</taxon>
        <taxon>Gammaproteobacteria</taxon>
        <taxon>Enterobacterales</taxon>
        <taxon>Erwiniaceae</taxon>
        <taxon>Pantoea</taxon>
    </lineage>
</organism>
<gene>
    <name evidence="2" type="ORF">F3J38_27860</name>
</gene>
<evidence type="ECO:0000259" key="1">
    <source>
        <dbReference type="Pfam" id="PF01548"/>
    </source>
</evidence>
<name>A0ABX0R4J1_9GAMM</name>
<dbReference type="Pfam" id="PF01548">
    <property type="entry name" value="DEDD_Tnp_IS110"/>
    <property type="match status" value="1"/>
</dbReference>
<comment type="caution">
    <text evidence="2">The sequence shown here is derived from an EMBL/GenBank/DDBJ whole genome shotgun (WGS) entry which is preliminary data.</text>
</comment>
<dbReference type="InterPro" id="IPR002525">
    <property type="entry name" value="Transp_IS110-like_N"/>
</dbReference>
<reference evidence="2 3" key="1">
    <citation type="journal article" date="2019" name="bioRxiv">
        <title>Bacteria contribute to plant secondary compound degradation in a generalist herbivore system.</title>
        <authorList>
            <person name="Francoeur C.B."/>
            <person name="Khadempour L."/>
            <person name="Moreira-Soto R.D."/>
            <person name="Gotting K."/>
            <person name="Book A.J."/>
            <person name="Pinto-Tomas A.A."/>
            <person name="Keefover-Ring K."/>
            <person name="Currie C.R."/>
        </authorList>
    </citation>
    <scope>NUCLEOTIDE SEQUENCE [LARGE SCALE GENOMIC DNA]</scope>
    <source>
        <strain evidence="2 3">Acro-805</strain>
    </source>
</reference>
<evidence type="ECO:0000313" key="2">
    <source>
        <dbReference type="EMBL" id="NIF03804.1"/>
    </source>
</evidence>
<keyword evidence="3" id="KW-1185">Reference proteome</keyword>
<sequence>MSESDNTGFEVFCGLDVGKSVHHACALDRAGKRLHDKPLPNDEAALTEVFTRLTEHGRTLVVVDQDRVEKI</sequence>
<proteinExistence type="predicted"/>
<evidence type="ECO:0000313" key="3">
    <source>
        <dbReference type="Proteomes" id="UP000780690"/>
    </source>
</evidence>
<accession>A0ABX0R4J1</accession>
<dbReference type="Proteomes" id="UP000780690">
    <property type="component" value="Unassembled WGS sequence"/>
</dbReference>
<dbReference type="EMBL" id="VWXD01000035">
    <property type="protein sequence ID" value="NIF03804.1"/>
    <property type="molecule type" value="Genomic_DNA"/>
</dbReference>
<feature type="domain" description="Transposase IS110-like N-terminal" evidence="1">
    <location>
        <begin position="13"/>
        <end position="66"/>
    </location>
</feature>
<protein>
    <submittedName>
        <fullName evidence="2">IS110 family transposase</fullName>
    </submittedName>
</protein>